<keyword evidence="4 8" id="KW-0418">Kinase</keyword>
<accession>A0A117QAS6</accession>
<dbReference type="Gene3D" id="3.30.565.10">
    <property type="entry name" value="Histidine kinase-like ATPase, C-terminal domain"/>
    <property type="match status" value="1"/>
</dbReference>
<keyword evidence="9" id="KW-1185">Reference proteome</keyword>
<dbReference type="GO" id="GO:0006355">
    <property type="term" value="P:regulation of DNA-templated transcription"/>
    <property type="evidence" value="ECO:0007669"/>
    <property type="project" value="InterPro"/>
</dbReference>
<sequence length="326" mass="34148">MTSIADELRSILDVIEQPAWAVDADHRVSYANPQAAAFTGHARPSDLLGTDGRPAGHPGARSRNHTAPSRRCGTLTHADGSLLHVEWSLVPLARPDGEAALYLFRASTGASGATRESSLEDKLPRVLAAQVCADRCRTAAGSLQHGVQERLASLLLGLNLAREQLGGGSVPSSGARLLDDAARDAEEALAQVREVTAALYPSVLRLRGLTAALTALAEQWPVPVAVVGNLRRRLPGAVEMHAYFLVRDALSRAVHGAGAGRVRVVAELGPDLVVTVADDGTAPGYGPEPALLAAVADRVAVLEGTLTVRHTPEEGTTLRAVIPVPH</sequence>
<feature type="domain" description="PAS" evidence="7">
    <location>
        <begin position="4"/>
        <end position="43"/>
    </location>
</feature>
<evidence type="ECO:0000256" key="1">
    <source>
        <dbReference type="ARBA" id="ARBA00000085"/>
    </source>
</evidence>
<comment type="caution">
    <text evidence="8">The sequence shown here is derived from an EMBL/GenBank/DDBJ whole genome shotgun (WGS) entry which is preliminary data.</text>
</comment>
<proteinExistence type="predicted"/>
<dbReference type="EC" id="2.7.13.3" evidence="2"/>
<dbReference type="SUPFAM" id="SSF55874">
    <property type="entry name" value="ATPase domain of HSP90 chaperone/DNA topoisomerase II/histidine kinase"/>
    <property type="match status" value="1"/>
</dbReference>
<keyword evidence="3" id="KW-0808">Transferase</keyword>
<dbReference type="Pfam" id="PF00989">
    <property type="entry name" value="PAS"/>
    <property type="match status" value="1"/>
</dbReference>
<dbReference type="SMART" id="SM00091">
    <property type="entry name" value="PAS"/>
    <property type="match status" value="1"/>
</dbReference>
<reference evidence="8 9" key="1">
    <citation type="submission" date="2015-10" db="EMBL/GenBank/DDBJ databases">
        <title>Draft genome sequence of Streptomyces corchorusii DSM 40340, type strain for the species Streptomyces corchorusii.</title>
        <authorList>
            <person name="Ruckert C."/>
            <person name="Winkler A."/>
            <person name="Kalinowski J."/>
            <person name="Kampfer P."/>
            <person name="Glaeser S."/>
        </authorList>
    </citation>
    <scope>NUCLEOTIDE SEQUENCE [LARGE SCALE GENOMIC DNA]</scope>
    <source>
        <strain evidence="8 9">DSM 40340</strain>
    </source>
</reference>
<evidence type="ECO:0000313" key="9">
    <source>
        <dbReference type="Proteomes" id="UP000053398"/>
    </source>
</evidence>
<dbReference type="InterPro" id="IPR050482">
    <property type="entry name" value="Sensor_HK_TwoCompSys"/>
</dbReference>
<evidence type="ECO:0000313" key="8">
    <source>
        <dbReference type="EMBL" id="KUN18041.1"/>
    </source>
</evidence>
<dbReference type="PANTHER" id="PTHR24421">
    <property type="entry name" value="NITRATE/NITRITE SENSOR PROTEIN NARX-RELATED"/>
    <property type="match status" value="1"/>
</dbReference>
<dbReference type="PROSITE" id="PS50112">
    <property type="entry name" value="PAS"/>
    <property type="match status" value="1"/>
</dbReference>
<name>A0A117QAS6_STRCK</name>
<dbReference type="InterPro" id="IPR035965">
    <property type="entry name" value="PAS-like_dom_sf"/>
</dbReference>
<dbReference type="Gene3D" id="3.30.450.20">
    <property type="entry name" value="PAS domain"/>
    <property type="match status" value="1"/>
</dbReference>
<feature type="region of interest" description="Disordered" evidence="6">
    <location>
        <begin position="40"/>
        <end position="71"/>
    </location>
</feature>
<dbReference type="SUPFAM" id="SSF55785">
    <property type="entry name" value="PYP-like sensor domain (PAS domain)"/>
    <property type="match status" value="1"/>
</dbReference>
<dbReference type="AlphaFoldDB" id="A0A117QAS6"/>
<dbReference type="CDD" id="cd00130">
    <property type="entry name" value="PAS"/>
    <property type="match status" value="1"/>
</dbReference>
<dbReference type="Proteomes" id="UP000053398">
    <property type="component" value="Unassembled WGS sequence"/>
</dbReference>
<dbReference type="GO" id="GO:0004673">
    <property type="term" value="F:protein histidine kinase activity"/>
    <property type="evidence" value="ECO:0007669"/>
    <property type="project" value="UniProtKB-EC"/>
</dbReference>
<evidence type="ECO:0000256" key="3">
    <source>
        <dbReference type="ARBA" id="ARBA00022679"/>
    </source>
</evidence>
<dbReference type="InterPro" id="IPR036890">
    <property type="entry name" value="HATPase_C_sf"/>
</dbReference>
<dbReference type="EMBL" id="LMWP01000046">
    <property type="protein sequence ID" value="KUN18041.1"/>
    <property type="molecule type" value="Genomic_DNA"/>
</dbReference>
<comment type="catalytic activity">
    <reaction evidence="1">
        <text>ATP + protein L-histidine = ADP + protein N-phospho-L-histidine.</text>
        <dbReference type="EC" id="2.7.13.3"/>
    </reaction>
</comment>
<dbReference type="InterPro" id="IPR000014">
    <property type="entry name" value="PAS"/>
</dbReference>
<evidence type="ECO:0000256" key="5">
    <source>
        <dbReference type="ARBA" id="ARBA00023012"/>
    </source>
</evidence>
<gene>
    <name evidence="8" type="ORF">AQJ11_35870</name>
</gene>
<dbReference type="RefSeq" id="WP_059266062.1">
    <property type="nucleotide sequence ID" value="NZ_KQ948368.1"/>
</dbReference>
<dbReference type="InterPro" id="IPR013767">
    <property type="entry name" value="PAS_fold"/>
</dbReference>
<protein>
    <recommendedName>
        <fullName evidence="2">histidine kinase</fullName>
        <ecNumber evidence="2">2.7.13.3</ecNumber>
    </recommendedName>
</protein>
<evidence type="ECO:0000256" key="4">
    <source>
        <dbReference type="ARBA" id="ARBA00022777"/>
    </source>
</evidence>
<evidence type="ECO:0000256" key="2">
    <source>
        <dbReference type="ARBA" id="ARBA00012438"/>
    </source>
</evidence>
<organism evidence="8 9">
    <name type="scientific">Streptomyces corchorusii</name>
    <name type="common">Streptomyces chibaensis</name>
    <dbReference type="NCBI Taxonomy" id="1903"/>
    <lineage>
        <taxon>Bacteria</taxon>
        <taxon>Bacillati</taxon>
        <taxon>Actinomycetota</taxon>
        <taxon>Actinomycetes</taxon>
        <taxon>Kitasatosporales</taxon>
        <taxon>Streptomycetaceae</taxon>
        <taxon>Streptomyces</taxon>
    </lineage>
</organism>
<evidence type="ECO:0000256" key="6">
    <source>
        <dbReference type="SAM" id="MobiDB-lite"/>
    </source>
</evidence>
<evidence type="ECO:0000259" key="7">
    <source>
        <dbReference type="PROSITE" id="PS50112"/>
    </source>
</evidence>
<keyword evidence="5" id="KW-0902">Two-component regulatory system</keyword>
<dbReference type="GO" id="GO:0000160">
    <property type="term" value="P:phosphorelay signal transduction system"/>
    <property type="evidence" value="ECO:0007669"/>
    <property type="project" value="UniProtKB-KW"/>
</dbReference>
<dbReference type="PANTHER" id="PTHR24421:SF10">
    <property type="entry name" value="NITRATE_NITRITE SENSOR PROTEIN NARQ"/>
    <property type="match status" value="1"/>
</dbReference>